<dbReference type="GO" id="GO:0019992">
    <property type="term" value="F:diacylglycerol binding"/>
    <property type="evidence" value="ECO:0007669"/>
    <property type="project" value="InterPro"/>
</dbReference>
<dbReference type="PRINTS" id="PR00360">
    <property type="entry name" value="C2DOMAIN"/>
</dbReference>
<dbReference type="GO" id="GO:0005509">
    <property type="term" value="F:calcium ion binding"/>
    <property type="evidence" value="ECO:0007669"/>
    <property type="project" value="InterPro"/>
</dbReference>
<dbReference type="GO" id="GO:0016081">
    <property type="term" value="P:synaptic vesicle docking"/>
    <property type="evidence" value="ECO:0007669"/>
    <property type="project" value="TreeGrafter"/>
</dbReference>
<dbReference type="GO" id="GO:0008270">
    <property type="term" value="F:zinc ion binding"/>
    <property type="evidence" value="ECO:0007669"/>
    <property type="project" value="UniProtKB-KW"/>
</dbReference>
<dbReference type="InterPro" id="IPR010439">
    <property type="entry name" value="MUN_dom"/>
</dbReference>
<dbReference type="PROSITE" id="PS51258">
    <property type="entry name" value="MHD1"/>
    <property type="match status" value="1"/>
</dbReference>
<dbReference type="InterPro" id="IPR000008">
    <property type="entry name" value="C2_dom"/>
</dbReference>
<dbReference type="GO" id="GO:0016082">
    <property type="term" value="P:synaptic vesicle priming"/>
    <property type="evidence" value="ECO:0007669"/>
    <property type="project" value="TreeGrafter"/>
</dbReference>
<keyword evidence="9" id="KW-0862">Zinc</keyword>
<feature type="domain" description="MHD1" evidence="17">
    <location>
        <begin position="642"/>
        <end position="785"/>
    </location>
</feature>
<dbReference type="AlphaFoldDB" id="A0AAW0HBT2"/>
<evidence type="ECO:0000256" key="3">
    <source>
        <dbReference type="ARBA" id="ARBA00022483"/>
    </source>
</evidence>
<reference evidence="19 20" key="1">
    <citation type="journal article" date="2023" name="bioRxiv">
        <title>Conserved and derived expression patterns and positive selection on dental genes reveal complex evolutionary context of ever-growing rodent molars.</title>
        <authorList>
            <person name="Calamari Z.T."/>
            <person name="Song A."/>
            <person name="Cohen E."/>
            <person name="Akter M."/>
            <person name="Roy R.D."/>
            <person name="Hallikas O."/>
            <person name="Christensen M.M."/>
            <person name="Li P."/>
            <person name="Marangoni P."/>
            <person name="Jernvall J."/>
            <person name="Klein O.D."/>
        </authorList>
    </citation>
    <scope>NUCLEOTIDE SEQUENCE [LARGE SCALE GENOMIC DNA]</scope>
    <source>
        <strain evidence="19">V071</strain>
    </source>
</reference>
<evidence type="ECO:0000259" key="18">
    <source>
        <dbReference type="PROSITE" id="PS51259"/>
    </source>
</evidence>
<dbReference type="PANTHER" id="PTHR10480:SF8">
    <property type="entry name" value="PROTEIN UNC-13 HOMOLOG B"/>
    <property type="match status" value="1"/>
</dbReference>
<feature type="domain" description="MHD2" evidence="18">
    <location>
        <begin position="909"/>
        <end position="1051"/>
    </location>
</feature>
<keyword evidence="4" id="KW-0963">Cytoplasm</keyword>
<keyword evidence="10" id="KW-0106">Calcium</keyword>
<evidence type="ECO:0000259" key="17">
    <source>
        <dbReference type="PROSITE" id="PS51258"/>
    </source>
</evidence>
<dbReference type="PROSITE" id="PS51259">
    <property type="entry name" value="MHD2"/>
    <property type="match status" value="1"/>
</dbReference>
<evidence type="ECO:0000259" key="16">
    <source>
        <dbReference type="PROSITE" id="PS50081"/>
    </source>
</evidence>
<dbReference type="Pfam" id="PF06292">
    <property type="entry name" value="MUN"/>
    <property type="match status" value="1"/>
</dbReference>
<dbReference type="GO" id="GO:0098831">
    <property type="term" value="C:presynaptic active zone cytoplasmic component"/>
    <property type="evidence" value="ECO:0007669"/>
    <property type="project" value="TreeGrafter"/>
</dbReference>
<keyword evidence="13" id="KW-0472">Membrane</keyword>
<dbReference type="GO" id="GO:0061789">
    <property type="term" value="P:dense core granule priming"/>
    <property type="evidence" value="ECO:0007669"/>
    <property type="project" value="TreeGrafter"/>
</dbReference>
<evidence type="ECO:0000256" key="1">
    <source>
        <dbReference type="ARBA" id="ARBA00004170"/>
    </source>
</evidence>
<evidence type="ECO:0000256" key="12">
    <source>
        <dbReference type="ARBA" id="ARBA00023054"/>
    </source>
</evidence>
<keyword evidence="20" id="KW-1185">Reference proteome</keyword>
<feature type="domain" description="C2" evidence="15">
    <location>
        <begin position="212"/>
        <end position="336"/>
    </location>
</feature>
<evidence type="ECO:0000256" key="11">
    <source>
        <dbReference type="ARBA" id="ARBA00023018"/>
    </source>
</evidence>
<dbReference type="PROSITE" id="PS50081">
    <property type="entry name" value="ZF_DAG_PE_2"/>
    <property type="match status" value="1"/>
</dbReference>
<dbReference type="Gene3D" id="1.20.58.1100">
    <property type="match status" value="1"/>
</dbReference>
<evidence type="ECO:0000256" key="14">
    <source>
        <dbReference type="ARBA" id="ARBA00034103"/>
    </source>
</evidence>
<sequence length="1237" mass="140547">MLRFYFGPAPFSLEKNAQISDDGDSSLPQWLPDGPAGGLYGIDSMPDLRRKKPLPLVSDLSLVQSRKAGITSAMATRTSLKDEELKFHVYKKTLQALIYPISCTTPHNFEVWSATAPTYCYECEGLLWGLARQGMRCSECGVKCHEKCQDLLNADCLQRAAEKSSKHGAEDRTQNIIMAMKDRMKIRERNKPEIFEVIRDVFTVSKVAHVQQMKTVKQSVLDGTSKWSAKITITVVCAQGLQAKDKTGSSDPYVTVQVGKTKKRTKTIFGNLNPVWEEKFHFECHNSSDRIKVRVWDEDDDIKSRVKQRLKRESDDFLGQTIIEVRTLSGEMDVWYNLEKRTDKSAVSGAIRLQINVEIKGEEKVAPYHVQYTCLHENLFHYLTDIQGNGGVWIPEARGDDAWKVYFDETAQEIVDEFAMRYGIESIYQAMTHFACLSSKYMCPGVPAVMSTLLANINAYYAHTTASTNVSASDRFSASNFGKERFVKLLDQLHNSLRIDLSTYRNNFPAGSPERLQDLKSTVDLLTSITFFRMKVQELQSPPRASQVVKDCVKACLNSTYEYIFNNCHDLYSRQYQLNLEQPLEEPGPSIRNLDFWPKLITLIVSIIEEDKNSYTPVLNQFPQELNVGKVSAEVMWHLFAQDMKYALEEHEKDRLCKSADYMNLHFKVKWLHNEYVRDLPALQGQVPEYPAWFEQFVLQWLDENEDVSLEFLRGALERDKKDGFQQTSEHALFSCSVVDVFTQLNQSFEIIRKLECPDPSILAHYMRRFAKTIGKVLMQYADILSKSFPAYCTKEKLPCILMNNMQQLRVQLEKMFEAMGGKELDSEASDSLKELQVKLNTVLDELSMVFGNRSCWCGGQGGLHCEHMCSFQVRIDECVRQMADILGQVRGTGNASPNARASVAQDADSVLRPLMDFLDGNLTLFATVCEKTVLKRVLKELWRVVMNTMERVIVLPPLTDQTGTQLIITAAKELSQLSKLKDHMVREETRNLTPKQCAVLDLALDTIKQYFHAGGNGLKKTFLEKSPDLQSLRYALSLYTQTTDTLIKTFVRSQTAQGAGVDDPVGEVSIQVDLFTHPGTGEHKVTVKVVAANDLKWQTAGMFRPFVEVTMVGPHQSDKKRKFTTKSKSNNWTPKYNETFHFLLGNEEGPEAYELQICVKDYCFAREDRVIGLAVMPLRDVAAKGSCACWCPLGRKIHMDETGMTILRILSQRSNDEVAREFVKLKSESRSTEEGS</sequence>
<dbReference type="PANTHER" id="PTHR10480">
    <property type="entry name" value="PROTEIN UNC-13 HOMOLOG"/>
    <property type="match status" value="1"/>
</dbReference>
<evidence type="ECO:0000256" key="10">
    <source>
        <dbReference type="ARBA" id="ARBA00022837"/>
    </source>
</evidence>
<evidence type="ECO:0000256" key="9">
    <source>
        <dbReference type="ARBA" id="ARBA00022833"/>
    </source>
</evidence>
<dbReference type="InterPro" id="IPR037302">
    <property type="entry name" value="Unc-13_C2B"/>
</dbReference>
<dbReference type="GO" id="GO:0017075">
    <property type="term" value="F:syntaxin-1 binding"/>
    <property type="evidence" value="ECO:0007669"/>
    <property type="project" value="TreeGrafter"/>
</dbReference>
<evidence type="ECO:0000313" key="19">
    <source>
        <dbReference type="EMBL" id="KAK7799081.1"/>
    </source>
</evidence>
<keyword evidence="3" id="KW-0268">Exocytosis</keyword>
<dbReference type="GO" id="GO:0042734">
    <property type="term" value="C:presynaptic membrane"/>
    <property type="evidence" value="ECO:0007669"/>
    <property type="project" value="TreeGrafter"/>
</dbReference>
<evidence type="ECO:0008006" key="21">
    <source>
        <dbReference type="Google" id="ProtNLM"/>
    </source>
</evidence>
<dbReference type="FunFam" id="1.20.58.1100:FF:000001">
    <property type="entry name" value="Protein unc-13 homolog B"/>
    <property type="match status" value="1"/>
</dbReference>
<evidence type="ECO:0000256" key="6">
    <source>
        <dbReference type="ARBA" id="ARBA00022723"/>
    </source>
</evidence>
<dbReference type="SMART" id="SM00239">
    <property type="entry name" value="C2"/>
    <property type="match status" value="2"/>
</dbReference>
<evidence type="ECO:0000256" key="7">
    <source>
        <dbReference type="ARBA" id="ARBA00022737"/>
    </source>
</evidence>
<protein>
    <recommendedName>
        <fullName evidence="21">Protein unc-13 homolog B</fullName>
    </recommendedName>
</protein>
<evidence type="ECO:0000313" key="20">
    <source>
        <dbReference type="Proteomes" id="UP001488838"/>
    </source>
</evidence>
<dbReference type="SMART" id="SM01145">
    <property type="entry name" value="DUF1041"/>
    <property type="match status" value="1"/>
</dbReference>
<dbReference type="SMART" id="SM00109">
    <property type="entry name" value="C1"/>
    <property type="match status" value="1"/>
</dbReference>
<dbReference type="CDD" id="cd04027">
    <property type="entry name" value="C2B_Munc13"/>
    <property type="match status" value="1"/>
</dbReference>
<feature type="domain" description="C2" evidence="15">
    <location>
        <begin position="1065"/>
        <end position="1192"/>
    </location>
</feature>
<keyword evidence="12" id="KW-0175">Coiled coil</keyword>
<dbReference type="GO" id="GO:0050804">
    <property type="term" value="P:modulation of chemical synaptic transmission"/>
    <property type="evidence" value="ECO:0007669"/>
    <property type="project" value="UniProtKB-ARBA"/>
</dbReference>
<organism evidence="19 20">
    <name type="scientific">Myodes glareolus</name>
    <name type="common">Bank vole</name>
    <name type="synonym">Clethrionomys glareolus</name>
    <dbReference type="NCBI Taxonomy" id="447135"/>
    <lineage>
        <taxon>Eukaryota</taxon>
        <taxon>Metazoa</taxon>
        <taxon>Chordata</taxon>
        <taxon>Craniata</taxon>
        <taxon>Vertebrata</taxon>
        <taxon>Euteleostomi</taxon>
        <taxon>Mammalia</taxon>
        <taxon>Eutheria</taxon>
        <taxon>Euarchontoglires</taxon>
        <taxon>Glires</taxon>
        <taxon>Rodentia</taxon>
        <taxon>Myomorpha</taxon>
        <taxon>Muroidea</taxon>
        <taxon>Cricetidae</taxon>
        <taxon>Arvicolinae</taxon>
        <taxon>Myodes</taxon>
    </lineage>
</organism>
<dbReference type="Pfam" id="PF00130">
    <property type="entry name" value="C1_1"/>
    <property type="match status" value="1"/>
</dbReference>
<evidence type="ECO:0000256" key="2">
    <source>
        <dbReference type="ARBA" id="ARBA00004496"/>
    </source>
</evidence>
<dbReference type="FunFam" id="3.30.60.20:FF:000001">
    <property type="entry name" value="Protein unc-13 homolog B"/>
    <property type="match status" value="1"/>
</dbReference>
<proteinExistence type="predicted"/>
<feature type="domain" description="Phorbol-ester/DAG-type" evidence="16">
    <location>
        <begin position="106"/>
        <end position="156"/>
    </location>
</feature>
<dbReference type="InterPro" id="IPR027080">
    <property type="entry name" value="Unc-13"/>
</dbReference>
<dbReference type="InterPro" id="IPR014772">
    <property type="entry name" value="Munc13_dom-2"/>
</dbReference>
<keyword evidence="8" id="KW-0863">Zinc-finger</keyword>
<keyword evidence="7" id="KW-0677">Repeat</keyword>
<evidence type="ECO:0000256" key="13">
    <source>
        <dbReference type="ARBA" id="ARBA00023136"/>
    </source>
</evidence>
<dbReference type="GO" id="GO:0005516">
    <property type="term" value="F:calmodulin binding"/>
    <property type="evidence" value="ECO:0007669"/>
    <property type="project" value="TreeGrafter"/>
</dbReference>
<comment type="caution">
    <text evidence="19">The sequence shown here is derived from an EMBL/GenBank/DDBJ whole genome shotgun (WGS) entry which is preliminary data.</text>
</comment>
<dbReference type="InterPro" id="IPR014770">
    <property type="entry name" value="Munc13_1"/>
</dbReference>
<evidence type="ECO:0000256" key="8">
    <source>
        <dbReference type="ARBA" id="ARBA00022771"/>
    </source>
</evidence>
<dbReference type="SUPFAM" id="SSF57889">
    <property type="entry name" value="Cysteine-rich domain"/>
    <property type="match status" value="1"/>
</dbReference>
<dbReference type="Gene3D" id="1.10.357.50">
    <property type="match status" value="1"/>
</dbReference>
<dbReference type="InterPro" id="IPR002219">
    <property type="entry name" value="PKC_DAG/PE"/>
</dbReference>
<dbReference type="SUPFAM" id="SSF49562">
    <property type="entry name" value="C2 domain (Calcium/lipid-binding domain, CaLB)"/>
    <property type="match status" value="2"/>
</dbReference>
<dbReference type="GO" id="GO:0099525">
    <property type="term" value="P:presynaptic dense core vesicle exocytosis"/>
    <property type="evidence" value="ECO:0007669"/>
    <property type="project" value="TreeGrafter"/>
</dbReference>
<dbReference type="PROSITE" id="PS50004">
    <property type="entry name" value="C2"/>
    <property type="match status" value="2"/>
</dbReference>
<dbReference type="InterPro" id="IPR046349">
    <property type="entry name" value="C1-like_sf"/>
</dbReference>
<dbReference type="FunFam" id="2.60.40.150:FF:000014">
    <property type="entry name" value="protein unc-13 homolog B"/>
    <property type="match status" value="1"/>
</dbReference>
<dbReference type="GO" id="GO:0031594">
    <property type="term" value="C:neuromuscular junction"/>
    <property type="evidence" value="ECO:0007669"/>
    <property type="project" value="TreeGrafter"/>
</dbReference>
<dbReference type="InterPro" id="IPR035892">
    <property type="entry name" value="C2_domain_sf"/>
</dbReference>
<evidence type="ECO:0000256" key="5">
    <source>
        <dbReference type="ARBA" id="ARBA00022553"/>
    </source>
</evidence>
<keyword evidence="6" id="KW-0479">Metal-binding</keyword>
<dbReference type="PROSITE" id="PS00479">
    <property type="entry name" value="ZF_DAG_PE_1"/>
    <property type="match status" value="1"/>
</dbReference>
<evidence type="ECO:0000256" key="4">
    <source>
        <dbReference type="ARBA" id="ARBA00022490"/>
    </source>
</evidence>
<dbReference type="GO" id="GO:0005543">
    <property type="term" value="F:phospholipid binding"/>
    <property type="evidence" value="ECO:0007669"/>
    <property type="project" value="InterPro"/>
</dbReference>
<evidence type="ECO:0000259" key="15">
    <source>
        <dbReference type="PROSITE" id="PS50004"/>
    </source>
</evidence>
<name>A0AAW0HBT2_MYOGA</name>
<dbReference type="CDD" id="cd20859">
    <property type="entry name" value="C1_Munc13-2-like"/>
    <property type="match status" value="1"/>
</dbReference>
<dbReference type="FunFam" id="2.60.40.150:FF:000002">
    <property type="entry name" value="Protein unc-13 homolog B"/>
    <property type="match status" value="1"/>
</dbReference>
<dbReference type="EMBL" id="JBBHLL010000639">
    <property type="protein sequence ID" value="KAK7799081.1"/>
    <property type="molecule type" value="Genomic_DNA"/>
</dbReference>
<dbReference type="CDD" id="cd08395">
    <property type="entry name" value="C2C_Munc13"/>
    <property type="match status" value="1"/>
</dbReference>
<dbReference type="Pfam" id="PF00168">
    <property type="entry name" value="C2"/>
    <property type="match status" value="2"/>
</dbReference>
<dbReference type="Proteomes" id="UP001488838">
    <property type="component" value="Unassembled WGS sequence"/>
</dbReference>
<dbReference type="GO" id="GO:0030672">
    <property type="term" value="C:synaptic vesicle membrane"/>
    <property type="evidence" value="ECO:0007669"/>
    <property type="project" value="TreeGrafter"/>
</dbReference>
<dbReference type="GO" id="GO:0035249">
    <property type="term" value="P:synaptic transmission, glutamatergic"/>
    <property type="evidence" value="ECO:0007669"/>
    <property type="project" value="TreeGrafter"/>
</dbReference>
<dbReference type="Gene3D" id="3.30.60.20">
    <property type="match status" value="1"/>
</dbReference>
<comment type="subcellular location">
    <subcellularLocation>
        <location evidence="2">Cytoplasm</location>
    </subcellularLocation>
    <subcellularLocation>
        <location evidence="1">Membrane</location>
        <topology evidence="1">Peripheral membrane protein</topology>
    </subcellularLocation>
    <subcellularLocation>
        <location evidence="14">Synapse</location>
    </subcellularLocation>
</comment>
<gene>
    <name evidence="19" type="ORF">U0070_009528</name>
</gene>
<dbReference type="FunFam" id="1.10.357.50:FF:000001">
    <property type="entry name" value="Protein unc-13 homolog B"/>
    <property type="match status" value="1"/>
</dbReference>
<dbReference type="Gene3D" id="2.60.40.150">
    <property type="entry name" value="C2 domain"/>
    <property type="match status" value="2"/>
</dbReference>
<keyword evidence="11" id="KW-0770">Synapse</keyword>
<accession>A0AAW0HBT2</accession>
<keyword evidence="5" id="KW-0597">Phosphoprotein</keyword>
<dbReference type="GO" id="GO:0043195">
    <property type="term" value="C:terminal bouton"/>
    <property type="evidence" value="ECO:0007669"/>
    <property type="project" value="TreeGrafter"/>
</dbReference>